<protein>
    <submittedName>
        <fullName evidence="13">M48 family metallopeptidase</fullName>
    </submittedName>
</protein>
<evidence type="ECO:0000256" key="7">
    <source>
        <dbReference type="PIRSR" id="PIRSR627057-2"/>
    </source>
</evidence>
<dbReference type="AlphaFoldDB" id="A0A538SED8"/>
<evidence type="ECO:0000256" key="9">
    <source>
        <dbReference type="SAM" id="Phobius"/>
    </source>
</evidence>
<sequence>MLGIAVLVLALGVAGGTPAARASAVSPVPASGVGGSEATSASPSGGAPDYVSQVRADFTPQNRAYSRTRVGLAFLSPFYDILAGLLLLATGLSARMRDVACARFRNIYGRTLAYLAQFLLASFVLELPLSFYGGFALEHRYGLSTQSFGAWFGDQGKDVAVNLFFFGVTGLLALAYLVIRKSPTRWWLWLALGSIPVIAGGTLIEPLVIDPLYNKFRPLQDQELRAKILTLAARAGIPGRNVYEVDKSRQTKKYNAYVNGFGPSQRIVLWDTTLEGMKEDEILAVMAHEMGHYVLRHIWKGIAFFSLLSFALFYCSGLIARWATARFGARWGFRETHDLASLPLLGVTITLLSFLAMPLINGFSRTVEHEADVFGLEVTHLNDAAARAFIKQNKSDPEPSGFVKVFEYSHPPMIERIRFAIRYRPWMEGKPNRVFKPGS</sequence>
<dbReference type="GO" id="GO:0046872">
    <property type="term" value="F:metal ion binding"/>
    <property type="evidence" value="ECO:0007669"/>
    <property type="project" value="UniProtKB-KW"/>
</dbReference>
<evidence type="ECO:0000256" key="6">
    <source>
        <dbReference type="PIRSR" id="PIRSR627057-1"/>
    </source>
</evidence>
<evidence type="ECO:0000259" key="11">
    <source>
        <dbReference type="Pfam" id="PF01435"/>
    </source>
</evidence>
<reference evidence="13 14" key="1">
    <citation type="journal article" date="2019" name="Nat. Microbiol.">
        <title>Mediterranean grassland soil C-N compound turnover is dependent on rainfall and depth, and is mediated by genomically divergent microorganisms.</title>
        <authorList>
            <person name="Diamond S."/>
            <person name="Andeer P.F."/>
            <person name="Li Z."/>
            <person name="Crits-Christoph A."/>
            <person name="Burstein D."/>
            <person name="Anantharaman K."/>
            <person name="Lane K.R."/>
            <person name="Thomas B.C."/>
            <person name="Pan C."/>
            <person name="Northen T.R."/>
            <person name="Banfield J.F."/>
        </authorList>
    </citation>
    <scope>NUCLEOTIDE SEQUENCE [LARGE SCALE GENOMIC DNA]</scope>
    <source>
        <strain evidence="13">WS_3</strain>
    </source>
</reference>
<feature type="domain" description="Peptidase M48" evidence="11">
    <location>
        <begin position="218"/>
        <end position="419"/>
    </location>
</feature>
<dbReference type="InterPro" id="IPR001915">
    <property type="entry name" value="Peptidase_M48"/>
</dbReference>
<dbReference type="InterPro" id="IPR027057">
    <property type="entry name" value="CAXX_Prtase_1"/>
</dbReference>
<name>A0A538SED8_UNCEI</name>
<keyword evidence="4 7" id="KW-0862">Zinc</keyword>
<evidence type="ECO:0000256" key="1">
    <source>
        <dbReference type="ARBA" id="ARBA00022670"/>
    </source>
</evidence>
<dbReference type="PANTHER" id="PTHR10120">
    <property type="entry name" value="CAAX PRENYL PROTEASE 1"/>
    <property type="match status" value="1"/>
</dbReference>
<comment type="similarity">
    <text evidence="8">Belongs to the peptidase M48 family.</text>
</comment>
<dbReference type="CDD" id="cd07343">
    <property type="entry name" value="M48A_Zmpste24p_like"/>
    <property type="match status" value="1"/>
</dbReference>
<keyword evidence="10" id="KW-0732">Signal</keyword>
<dbReference type="Gene3D" id="3.30.2010.10">
    <property type="entry name" value="Metalloproteases ('zincins'), catalytic domain"/>
    <property type="match status" value="1"/>
</dbReference>
<feature type="transmembrane region" description="Helical" evidence="9">
    <location>
        <begin position="298"/>
        <end position="319"/>
    </location>
</feature>
<evidence type="ECO:0000256" key="3">
    <source>
        <dbReference type="ARBA" id="ARBA00022801"/>
    </source>
</evidence>
<dbReference type="Pfam" id="PF16491">
    <property type="entry name" value="Peptidase_M48_N"/>
    <property type="match status" value="1"/>
</dbReference>
<keyword evidence="9" id="KW-1133">Transmembrane helix</keyword>
<dbReference type="FunFam" id="3.30.2010.10:FF:000010">
    <property type="entry name" value="M48 family peptidase"/>
    <property type="match status" value="1"/>
</dbReference>
<accession>A0A538SED8</accession>
<dbReference type="InterPro" id="IPR032456">
    <property type="entry name" value="Peptidase_M48_N"/>
</dbReference>
<feature type="transmembrane region" description="Helical" evidence="9">
    <location>
        <begin position="112"/>
        <end position="135"/>
    </location>
</feature>
<gene>
    <name evidence="13" type="ORF">E6K73_09475</name>
</gene>
<feature type="transmembrane region" description="Helical" evidence="9">
    <location>
        <begin position="70"/>
        <end position="92"/>
    </location>
</feature>
<feature type="binding site" evidence="7">
    <location>
        <position position="368"/>
    </location>
    <ligand>
        <name>Zn(2+)</name>
        <dbReference type="ChEBI" id="CHEBI:29105"/>
        <note>catalytic</note>
    </ligand>
</feature>
<keyword evidence="1 8" id="KW-0645">Protease</keyword>
<comment type="caution">
    <text evidence="13">The sequence shown here is derived from an EMBL/GenBank/DDBJ whole genome shotgun (WGS) entry which is preliminary data.</text>
</comment>
<evidence type="ECO:0000313" key="14">
    <source>
        <dbReference type="Proteomes" id="UP000320184"/>
    </source>
</evidence>
<feature type="binding site" evidence="7">
    <location>
        <position position="292"/>
    </location>
    <ligand>
        <name>Zn(2+)</name>
        <dbReference type="ChEBI" id="CHEBI:29105"/>
        <note>catalytic</note>
    </ligand>
</feature>
<keyword evidence="9" id="KW-0812">Transmembrane</keyword>
<feature type="signal peptide" evidence="10">
    <location>
        <begin position="1"/>
        <end position="19"/>
    </location>
</feature>
<dbReference type="Pfam" id="PF01435">
    <property type="entry name" value="Peptidase_M48"/>
    <property type="match status" value="1"/>
</dbReference>
<feature type="active site" description="Proton donor" evidence="6">
    <location>
        <position position="372"/>
    </location>
</feature>
<dbReference type="GO" id="GO:0004222">
    <property type="term" value="F:metalloendopeptidase activity"/>
    <property type="evidence" value="ECO:0007669"/>
    <property type="project" value="InterPro"/>
</dbReference>
<feature type="domain" description="CAAX prenyl protease 1 N-terminal" evidence="12">
    <location>
        <begin position="61"/>
        <end position="215"/>
    </location>
</feature>
<keyword evidence="9" id="KW-0472">Membrane</keyword>
<organism evidence="13 14">
    <name type="scientific">Eiseniibacteriota bacterium</name>
    <dbReference type="NCBI Taxonomy" id="2212470"/>
    <lineage>
        <taxon>Bacteria</taxon>
        <taxon>Candidatus Eiseniibacteriota</taxon>
    </lineage>
</organism>
<dbReference type="Proteomes" id="UP000320184">
    <property type="component" value="Unassembled WGS sequence"/>
</dbReference>
<dbReference type="EMBL" id="VBOT01000117">
    <property type="protein sequence ID" value="TMQ49736.1"/>
    <property type="molecule type" value="Genomic_DNA"/>
</dbReference>
<feature type="active site" evidence="6">
    <location>
        <position position="289"/>
    </location>
</feature>
<evidence type="ECO:0000256" key="5">
    <source>
        <dbReference type="ARBA" id="ARBA00023049"/>
    </source>
</evidence>
<feature type="transmembrane region" description="Helical" evidence="9">
    <location>
        <begin position="186"/>
        <end position="209"/>
    </location>
</feature>
<evidence type="ECO:0000256" key="4">
    <source>
        <dbReference type="ARBA" id="ARBA00022833"/>
    </source>
</evidence>
<evidence type="ECO:0000259" key="12">
    <source>
        <dbReference type="Pfam" id="PF16491"/>
    </source>
</evidence>
<keyword evidence="2 7" id="KW-0479">Metal-binding</keyword>
<keyword evidence="3 8" id="KW-0378">Hydrolase</keyword>
<evidence type="ECO:0000256" key="2">
    <source>
        <dbReference type="ARBA" id="ARBA00022723"/>
    </source>
</evidence>
<feature type="chain" id="PRO_5022137109" evidence="10">
    <location>
        <begin position="20"/>
        <end position="439"/>
    </location>
</feature>
<feature type="transmembrane region" description="Helical" evidence="9">
    <location>
        <begin position="339"/>
        <end position="360"/>
    </location>
</feature>
<dbReference type="GO" id="GO:0071586">
    <property type="term" value="P:CAAX-box protein processing"/>
    <property type="evidence" value="ECO:0007669"/>
    <property type="project" value="InterPro"/>
</dbReference>
<evidence type="ECO:0000256" key="10">
    <source>
        <dbReference type="SAM" id="SignalP"/>
    </source>
</evidence>
<feature type="binding site" evidence="7">
    <location>
        <position position="288"/>
    </location>
    <ligand>
        <name>Zn(2+)</name>
        <dbReference type="ChEBI" id="CHEBI:29105"/>
        <note>catalytic</note>
    </ligand>
</feature>
<proteinExistence type="inferred from homology"/>
<evidence type="ECO:0000256" key="8">
    <source>
        <dbReference type="RuleBase" id="RU003983"/>
    </source>
</evidence>
<comment type="cofactor">
    <cofactor evidence="7 8">
        <name>Zn(2+)</name>
        <dbReference type="ChEBI" id="CHEBI:29105"/>
    </cofactor>
    <text evidence="7 8">Binds 1 zinc ion per subunit.</text>
</comment>
<feature type="transmembrane region" description="Helical" evidence="9">
    <location>
        <begin position="159"/>
        <end position="179"/>
    </location>
</feature>
<keyword evidence="5 8" id="KW-0482">Metalloprotease</keyword>
<evidence type="ECO:0000313" key="13">
    <source>
        <dbReference type="EMBL" id="TMQ49736.1"/>
    </source>
</evidence>